<dbReference type="InterPro" id="IPR056785">
    <property type="entry name" value="YkcA/B-like_C"/>
</dbReference>
<dbReference type="GO" id="GO:0016740">
    <property type="term" value="F:transferase activity"/>
    <property type="evidence" value="ECO:0007669"/>
    <property type="project" value="UniProtKB-KW"/>
</dbReference>
<reference evidence="2 3" key="1">
    <citation type="submission" date="2015-03" db="EMBL/GenBank/DDBJ databases">
        <authorList>
            <person name="Murphy D."/>
        </authorList>
    </citation>
    <scope>NUCLEOTIDE SEQUENCE [LARGE SCALE GENOMIC DNA]</scope>
    <source>
        <strain evidence="2 3">D16</strain>
    </source>
</reference>
<keyword evidence="2" id="KW-0808">Transferase</keyword>
<evidence type="ECO:0000313" key="2">
    <source>
        <dbReference type="EMBL" id="CQD25269.1"/>
    </source>
</evidence>
<evidence type="ECO:0000313" key="3">
    <source>
        <dbReference type="Proteomes" id="UP000182227"/>
    </source>
</evidence>
<evidence type="ECO:0000259" key="1">
    <source>
        <dbReference type="Pfam" id="PF24878"/>
    </source>
</evidence>
<dbReference type="Proteomes" id="UP000182227">
    <property type="component" value="Unassembled WGS sequence"/>
</dbReference>
<gene>
    <name evidence="2" type="ORF">BN970_07067</name>
</gene>
<accession>A0A0U1E0T3</accession>
<organism evidence="2 3">
    <name type="scientific">Mycolicibacterium conceptionense</name>
    <dbReference type="NCBI Taxonomy" id="451644"/>
    <lineage>
        <taxon>Bacteria</taxon>
        <taxon>Bacillati</taxon>
        <taxon>Actinomycetota</taxon>
        <taxon>Actinomycetes</taxon>
        <taxon>Mycobacteriales</taxon>
        <taxon>Mycobacteriaceae</taxon>
        <taxon>Mycolicibacterium</taxon>
    </lineage>
</organism>
<proteinExistence type="predicted"/>
<sequence>MLRGTTTTWSAAINRSGAASGLELATHTAVMAIGGFTGTDPVPTLEQFQNYVADRQITYYILPESKNDHGGFFGNNSHSDISDWVKANFTSTKIGSDTVYDLRAPLRK</sequence>
<dbReference type="EMBL" id="CTEF01000010">
    <property type="protein sequence ID" value="CQD25269.1"/>
    <property type="molecule type" value="Genomic_DNA"/>
</dbReference>
<dbReference type="Pfam" id="PF24878">
    <property type="entry name" value="YkcB_C"/>
    <property type="match status" value="1"/>
</dbReference>
<feature type="domain" description="Putative mannosyltransferase YkcA/B-like C-terminal" evidence="1">
    <location>
        <begin position="5"/>
        <end position="88"/>
    </location>
</feature>
<name>A0A0U1E0T3_9MYCO</name>
<protein>
    <submittedName>
        <fullName evidence="2">Glycosyl transferase family protein</fullName>
    </submittedName>
</protein>
<dbReference type="AlphaFoldDB" id="A0A0U1E0T3"/>